<dbReference type="AlphaFoldDB" id="A0A1X7M2S6"/>
<evidence type="ECO:0000256" key="3">
    <source>
        <dbReference type="ARBA" id="ARBA00022723"/>
    </source>
</evidence>
<dbReference type="InterPro" id="IPR050378">
    <property type="entry name" value="Metallo-dep_Hydrolases_sf"/>
</dbReference>
<sequence>MQHFDLTIRGGEVATHERVFRADVGIVADRIVEVAPHLPAGTRDIDATGRYVMPGGIDTHCHVEQRSGLGFIGADDWYSASVAAAHGGTTMIVPFAAQHRKQSLRKVAEDYAALARAKSVIDWSYHLIVSETDHQTLHEDLVEQIRGGITSFKVYMTYDQLKIDDYQMLDVLAVAAREKALVMVHAENNDVIRWVSQKLLASGRTAPKYHGTSHVELAEGEATHRVIQLARLFDAPVLIVHVSAPDAIATIGAAQRMGAQVYGETCPHYLVLTKDAMDLPGMEGAKYCCSPPLRDEAAQAALWRALKDGVLQTVSSDHAPYRFDETGKLPYGEATTFKQMANGMPGLEARLPLLFSEGVRSGRMTIPEFVALTSTNHARMYGLAPRKGYVQPGADADIAIWDPDREVVLRAATLHDQTGYTPFEGMRVTGWPTTVVSAGRVIVHEGAFDAAPGSGRFVPRSTPMPFQSPPPVSARGQFFRALADGEAGPAHSFGYLDR</sequence>
<proteinExistence type="inferred from homology"/>
<accession>A0A1X7M2S6</accession>
<dbReference type="InterPro" id="IPR011778">
    <property type="entry name" value="Hydantoinase/dihydroPyrase"/>
</dbReference>
<dbReference type="OrthoDB" id="5687299at2"/>
<feature type="modified residue" description="N6-carboxylysine" evidence="5">
    <location>
        <position position="153"/>
    </location>
</feature>
<evidence type="ECO:0000256" key="2">
    <source>
        <dbReference type="ARBA" id="ARBA00008829"/>
    </source>
</evidence>
<dbReference type="GO" id="GO:0005829">
    <property type="term" value="C:cytosol"/>
    <property type="evidence" value="ECO:0007669"/>
    <property type="project" value="TreeGrafter"/>
</dbReference>
<comment type="similarity">
    <text evidence="2">Belongs to the metallo-dependent hydrolases superfamily. Hydantoinase/dihydropyrimidinase family.</text>
</comment>
<evidence type="ECO:0000313" key="7">
    <source>
        <dbReference type="EMBL" id="SMG60361.1"/>
    </source>
</evidence>
<evidence type="ECO:0000256" key="1">
    <source>
        <dbReference type="ARBA" id="ARBA00001947"/>
    </source>
</evidence>
<name>A0A1X7M2S6_9BURK</name>
<dbReference type="InterPro" id="IPR006680">
    <property type="entry name" value="Amidohydro-rel"/>
</dbReference>
<dbReference type="GO" id="GO:0046872">
    <property type="term" value="F:metal ion binding"/>
    <property type="evidence" value="ECO:0007669"/>
    <property type="project" value="UniProtKB-KW"/>
</dbReference>
<keyword evidence="8" id="KW-1185">Reference proteome</keyword>
<dbReference type="NCBIfam" id="TIGR02033">
    <property type="entry name" value="D-hydantoinase"/>
    <property type="match status" value="1"/>
</dbReference>
<dbReference type="STRING" id="1515439.SAMN06265784_11630"/>
<evidence type="ECO:0000256" key="5">
    <source>
        <dbReference type="PIRSR" id="PIRSR611778-50"/>
    </source>
</evidence>
<organism evidence="7 8">
    <name type="scientific">Paraburkholderia susongensis</name>
    <dbReference type="NCBI Taxonomy" id="1515439"/>
    <lineage>
        <taxon>Bacteria</taxon>
        <taxon>Pseudomonadati</taxon>
        <taxon>Pseudomonadota</taxon>
        <taxon>Betaproteobacteria</taxon>
        <taxon>Burkholderiales</taxon>
        <taxon>Burkholderiaceae</taxon>
        <taxon>Paraburkholderia</taxon>
    </lineage>
</organism>
<dbReference type="RefSeq" id="WP_085489278.1">
    <property type="nucleotide sequence ID" value="NZ_FXAT01000016.1"/>
</dbReference>
<dbReference type="NCBIfam" id="NF009941">
    <property type="entry name" value="PRK13404.1"/>
    <property type="match status" value="1"/>
</dbReference>
<reference evidence="8" key="1">
    <citation type="submission" date="2017-04" db="EMBL/GenBank/DDBJ databases">
        <authorList>
            <person name="Varghese N."/>
            <person name="Submissions S."/>
        </authorList>
    </citation>
    <scope>NUCLEOTIDE SEQUENCE [LARGE SCALE GENOMIC DNA]</scope>
    <source>
        <strain evidence="8">LMG 29540</strain>
    </source>
</reference>
<protein>
    <submittedName>
        <fullName evidence="7">Dihydropyrimidinase</fullName>
    </submittedName>
</protein>
<dbReference type="InterPro" id="IPR032466">
    <property type="entry name" value="Metal_Hydrolase"/>
</dbReference>
<keyword evidence="3" id="KW-0479">Metal-binding</keyword>
<dbReference type="Pfam" id="PF01979">
    <property type="entry name" value="Amidohydro_1"/>
    <property type="match status" value="1"/>
</dbReference>
<dbReference type="Proteomes" id="UP000193228">
    <property type="component" value="Unassembled WGS sequence"/>
</dbReference>
<dbReference type="EMBL" id="FXAT01000016">
    <property type="protein sequence ID" value="SMG60361.1"/>
    <property type="molecule type" value="Genomic_DNA"/>
</dbReference>
<feature type="domain" description="Amidohydrolase-related" evidence="6">
    <location>
        <begin position="51"/>
        <end position="441"/>
    </location>
</feature>
<dbReference type="PANTHER" id="PTHR11647:SF1">
    <property type="entry name" value="COLLAPSIN RESPONSE MEDIATOR PROTEIN"/>
    <property type="match status" value="1"/>
</dbReference>
<evidence type="ECO:0000259" key="6">
    <source>
        <dbReference type="Pfam" id="PF01979"/>
    </source>
</evidence>
<comment type="cofactor">
    <cofactor evidence="1">
        <name>Zn(2+)</name>
        <dbReference type="ChEBI" id="CHEBI:29105"/>
    </cofactor>
</comment>
<dbReference type="PANTHER" id="PTHR11647">
    <property type="entry name" value="HYDRANTOINASE/DIHYDROPYRIMIDINASE FAMILY MEMBER"/>
    <property type="match status" value="1"/>
</dbReference>
<dbReference type="Gene3D" id="2.30.40.10">
    <property type="entry name" value="Urease, subunit C, domain 1"/>
    <property type="match status" value="1"/>
</dbReference>
<dbReference type="Gene3D" id="3.20.20.140">
    <property type="entry name" value="Metal-dependent hydrolases"/>
    <property type="match status" value="1"/>
</dbReference>
<dbReference type="SUPFAM" id="SSF51556">
    <property type="entry name" value="Metallo-dependent hydrolases"/>
    <property type="match status" value="1"/>
</dbReference>
<evidence type="ECO:0000256" key="4">
    <source>
        <dbReference type="ARBA" id="ARBA00022801"/>
    </source>
</evidence>
<gene>
    <name evidence="7" type="ORF">SAMN06265784_11630</name>
</gene>
<dbReference type="FunFam" id="3.20.20.140:FF:000174">
    <property type="entry name" value="Dihydropyrimidinase-related protein 2"/>
    <property type="match status" value="1"/>
</dbReference>
<keyword evidence="4" id="KW-0378">Hydrolase</keyword>
<dbReference type="GO" id="GO:0016812">
    <property type="term" value="F:hydrolase activity, acting on carbon-nitrogen (but not peptide) bonds, in cyclic amides"/>
    <property type="evidence" value="ECO:0007669"/>
    <property type="project" value="TreeGrafter"/>
</dbReference>
<dbReference type="InterPro" id="IPR011059">
    <property type="entry name" value="Metal-dep_hydrolase_composite"/>
</dbReference>
<dbReference type="SUPFAM" id="SSF51338">
    <property type="entry name" value="Composite domain of metallo-dependent hydrolases"/>
    <property type="match status" value="2"/>
</dbReference>
<comment type="PTM">
    <text evidence="5">Carbamylation allows a single lysine to coordinate two divalent metal cations.</text>
</comment>
<dbReference type="CDD" id="cd01314">
    <property type="entry name" value="D-HYD"/>
    <property type="match status" value="1"/>
</dbReference>
<evidence type="ECO:0000313" key="8">
    <source>
        <dbReference type="Proteomes" id="UP000193228"/>
    </source>
</evidence>